<evidence type="ECO:0000259" key="4">
    <source>
        <dbReference type="PROSITE" id="PS51819"/>
    </source>
</evidence>
<comment type="caution">
    <text evidence="5">The sequence shown here is derived from an EMBL/GenBank/DDBJ whole genome shotgun (WGS) entry which is preliminary data.</text>
</comment>
<dbReference type="Gene3D" id="3.10.180.10">
    <property type="entry name" value="2,3-Dihydroxybiphenyl 1,2-Dioxygenase, domain 1"/>
    <property type="match status" value="1"/>
</dbReference>
<proteinExistence type="inferred from homology"/>
<dbReference type="PROSITE" id="PS51819">
    <property type="entry name" value="VOC"/>
    <property type="match status" value="1"/>
</dbReference>
<evidence type="ECO:0000313" key="6">
    <source>
        <dbReference type="Proteomes" id="UP001419910"/>
    </source>
</evidence>
<dbReference type="InterPro" id="IPR029068">
    <property type="entry name" value="Glyas_Bleomycin-R_OHBP_Dase"/>
</dbReference>
<comment type="similarity">
    <text evidence="1">Belongs to the bleomycin resistance protein family.</text>
</comment>
<name>A0ABU9Y8Q8_9SPHN</name>
<organism evidence="5 6">
    <name type="scientific">Sphingomonas oligophenolica</name>
    <dbReference type="NCBI Taxonomy" id="301154"/>
    <lineage>
        <taxon>Bacteria</taxon>
        <taxon>Pseudomonadati</taxon>
        <taxon>Pseudomonadota</taxon>
        <taxon>Alphaproteobacteria</taxon>
        <taxon>Sphingomonadales</taxon>
        <taxon>Sphingomonadaceae</taxon>
        <taxon>Sphingomonas</taxon>
    </lineage>
</organism>
<evidence type="ECO:0000256" key="2">
    <source>
        <dbReference type="ARBA" id="ARBA00021572"/>
    </source>
</evidence>
<feature type="domain" description="VOC" evidence="4">
    <location>
        <begin position="4"/>
        <end position="122"/>
    </location>
</feature>
<reference evidence="5 6" key="1">
    <citation type="submission" date="2024-05" db="EMBL/GenBank/DDBJ databases">
        <authorList>
            <person name="Liu Q."/>
            <person name="Xin Y.-H."/>
        </authorList>
    </citation>
    <scope>NUCLEOTIDE SEQUENCE [LARGE SCALE GENOMIC DNA]</scope>
    <source>
        <strain evidence="5 6">CGMCC 1.10181</strain>
    </source>
</reference>
<evidence type="ECO:0000256" key="3">
    <source>
        <dbReference type="ARBA" id="ARBA00023251"/>
    </source>
</evidence>
<dbReference type="SUPFAM" id="SSF54593">
    <property type="entry name" value="Glyoxalase/Bleomycin resistance protein/Dihydroxybiphenyl dioxygenase"/>
    <property type="match status" value="1"/>
</dbReference>
<gene>
    <name evidence="5" type="ORF">ABC974_21225</name>
</gene>
<accession>A0ABU9Y8Q8</accession>
<dbReference type="CDD" id="cd08349">
    <property type="entry name" value="BLMA_like"/>
    <property type="match status" value="1"/>
</dbReference>
<keyword evidence="6" id="KW-1185">Reference proteome</keyword>
<sequence length="131" mass="14314">MGSNIIQITPFMHIDDVARAVAFFTDSLGFECLIQARDYAYVERDGAGIRIQWHDEPAELVSHGGFAYYLDVRDLDAILAELGPKLAALPEGHVHGPIDQSYGQRELMIRAPDGNLVVFGQAIAAASEDEA</sequence>
<keyword evidence="3" id="KW-0046">Antibiotic resistance</keyword>
<dbReference type="InterPro" id="IPR004360">
    <property type="entry name" value="Glyas_Fos-R_dOase_dom"/>
</dbReference>
<protein>
    <recommendedName>
        <fullName evidence="2">Bleomycin resistance protein</fullName>
    </recommendedName>
</protein>
<dbReference type="RefSeq" id="WP_343888112.1">
    <property type="nucleotide sequence ID" value="NZ_BAAAEH010000007.1"/>
</dbReference>
<dbReference type="InterPro" id="IPR037523">
    <property type="entry name" value="VOC_core"/>
</dbReference>
<dbReference type="InterPro" id="IPR000335">
    <property type="entry name" value="Bleomycin-R"/>
</dbReference>
<dbReference type="Pfam" id="PF00903">
    <property type="entry name" value="Glyoxalase"/>
    <property type="match status" value="1"/>
</dbReference>
<dbReference type="EMBL" id="JBDIME010000024">
    <property type="protein sequence ID" value="MEN2792166.1"/>
    <property type="molecule type" value="Genomic_DNA"/>
</dbReference>
<evidence type="ECO:0000256" key="1">
    <source>
        <dbReference type="ARBA" id="ARBA00011051"/>
    </source>
</evidence>
<evidence type="ECO:0000313" key="5">
    <source>
        <dbReference type="EMBL" id="MEN2792166.1"/>
    </source>
</evidence>
<dbReference type="Proteomes" id="UP001419910">
    <property type="component" value="Unassembled WGS sequence"/>
</dbReference>